<dbReference type="Proteomes" id="UP000198287">
    <property type="component" value="Unassembled WGS sequence"/>
</dbReference>
<reference evidence="2 3" key="1">
    <citation type="submission" date="2015-12" db="EMBL/GenBank/DDBJ databases">
        <title>The genome of Folsomia candida.</title>
        <authorList>
            <person name="Faddeeva A."/>
            <person name="Derks M.F."/>
            <person name="Anvar Y."/>
            <person name="Smit S."/>
            <person name="Van Straalen N."/>
            <person name="Roelofs D."/>
        </authorList>
    </citation>
    <scope>NUCLEOTIDE SEQUENCE [LARGE SCALE GENOMIC DNA]</scope>
    <source>
        <strain evidence="2 3">VU population</strain>
        <tissue evidence="2">Whole body</tissue>
    </source>
</reference>
<accession>A0A226DXY5</accession>
<name>A0A226DXY5_FOLCA</name>
<sequence length="126" mass="13973">MRPCVFILLVALSTLSSVSATVLEKIFTHNRGQDVQEVKKSGRFDETDEFEYIKRAIEEFKENIPKYTGFYFLDLLFEVVKNACIFFLGIVTPVDPPLALPVSASLTFDGSSSPSANNFGVVDNAV</sequence>
<organism evidence="2 3">
    <name type="scientific">Folsomia candida</name>
    <name type="common">Springtail</name>
    <dbReference type="NCBI Taxonomy" id="158441"/>
    <lineage>
        <taxon>Eukaryota</taxon>
        <taxon>Metazoa</taxon>
        <taxon>Ecdysozoa</taxon>
        <taxon>Arthropoda</taxon>
        <taxon>Hexapoda</taxon>
        <taxon>Collembola</taxon>
        <taxon>Entomobryomorpha</taxon>
        <taxon>Isotomoidea</taxon>
        <taxon>Isotomidae</taxon>
        <taxon>Proisotominae</taxon>
        <taxon>Folsomia</taxon>
    </lineage>
</organism>
<evidence type="ECO:0000313" key="3">
    <source>
        <dbReference type="Proteomes" id="UP000198287"/>
    </source>
</evidence>
<comment type="caution">
    <text evidence="2">The sequence shown here is derived from an EMBL/GenBank/DDBJ whole genome shotgun (WGS) entry which is preliminary data.</text>
</comment>
<feature type="chain" id="PRO_5012963095" evidence="1">
    <location>
        <begin position="21"/>
        <end position="126"/>
    </location>
</feature>
<proteinExistence type="predicted"/>
<evidence type="ECO:0000313" key="2">
    <source>
        <dbReference type="EMBL" id="OXA50089.1"/>
    </source>
</evidence>
<dbReference type="EMBL" id="LNIX01000009">
    <property type="protein sequence ID" value="OXA50089.1"/>
    <property type="molecule type" value="Genomic_DNA"/>
</dbReference>
<gene>
    <name evidence="2" type="ORF">Fcan01_15149</name>
</gene>
<dbReference type="AlphaFoldDB" id="A0A226DXY5"/>
<evidence type="ECO:0000256" key="1">
    <source>
        <dbReference type="SAM" id="SignalP"/>
    </source>
</evidence>
<keyword evidence="1" id="KW-0732">Signal</keyword>
<feature type="signal peptide" evidence="1">
    <location>
        <begin position="1"/>
        <end position="20"/>
    </location>
</feature>
<keyword evidence="3" id="KW-1185">Reference proteome</keyword>
<protein>
    <submittedName>
        <fullName evidence="2">Uncharacterized protein</fullName>
    </submittedName>
</protein>